<organism evidence="3 4">
    <name type="scientific">Rhodoferax lithotrophicus</name>
    <dbReference type="NCBI Taxonomy" id="2798804"/>
    <lineage>
        <taxon>Bacteria</taxon>
        <taxon>Pseudomonadati</taxon>
        <taxon>Pseudomonadota</taxon>
        <taxon>Betaproteobacteria</taxon>
        <taxon>Burkholderiales</taxon>
        <taxon>Comamonadaceae</taxon>
        <taxon>Rhodoferax</taxon>
    </lineage>
</organism>
<evidence type="ECO:0000256" key="1">
    <source>
        <dbReference type="ARBA" id="ARBA00022729"/>
    </source>
</evidence>
<dbReference type="PANTHER" id="PTHR35936:SF37">
    <property type="entry name" value="AMINO ACID ABC TRANSPORTER SUBSTRATE-BINDING PROTEIN"/>
    <property type="match status" value="1"/>
</dbReference>
<dbReference type="SUPFAM" id="SSF53850">
    <property type="entry name" value="Periplasmic binding protein-like II"/>
    <property type="match status" value="1"/>
</dbReference>
<accession>A0ABM7MJD3</accession>
<name>A0ABM7MJD3_9BURK</name>
<dbReference type="InterPro" id="IPR001638">
    <property type="entry name" value="Solute-binding_3/MltF_N"/>
</dbReference>
<dbReference type="RefSeq" id="WP_223909516.1">
    <property type="nucleotide sequence ID" value="NZ_AP024238.1"/>
</dbReference>
<gene>
    <name evidence="3" type="ORF">MIZ03_1157</name>
</gene>
<feature type="domain" description="Solute-binding protein family 3/N-terminal" evidence="2">
    <location>
        <begin position="51"/>
        <end position="291"/>
    </location>
</feature>
<sequence length="298" mass="31999">MTTSKTNPVTEASPSGISRRQSLGLLLGLGVSPVFAEGELDDLAKIQARGTLKVAVYKDNAPFSSGSANDMNGLDIALAEGLARQLKLKLALLPFDAGENMNDDLRNMVWKGHYLGYGPADVMLNVPVDKYLMQQNRQVTIFSPYMRQMPILIHSVSKLSQVNGPEDLKGHRLAAERGTGAASALLGHQSGLLSSQVTLFNSGIEAATAVLRGQVDAAYVLRSQAEAATALDKAKPEDFVITQMRLTGLPDNGWPLGMAIKSSYKDLGQALEVAMKQLRDNGELLAMFKTRGMTLTAP</sequence>
<keyword evidence="4" id="KW-1185">Reference proteome</keyword>
<dbReference type="InterPro" id="IPR015168">
    <property type="entry name" value="SsuA/THI5"/>
</dbReference>
<evidence type="ECO:0000259" key="2">
    <source>
        <dbReference type="SMART" id="SM00062"/>
    </source>
</evidence>
<dbReference type="Pfam" id="PF09084">
    <property type="entry name" value="NMT1"/>
    <property type="match status" value="1"/>
</dbReference>
<reference evidence="3 4" key="1">
    <citation type="journal article" date="2021" name="Microbiol. Spectr.">
        <title>A Single Bacterium Capable of Oxidation and Reduction of Iron at Circumneutral pH.</title>
        <authorList>
            <person name="Kato S."/>
            <person name="Ohkuma M."/>
        </authorList>
    </citation>
    <scope>NUCLEOTIDE SEQUENCE [LARGE SCALE GENOMIC DNA]</scope>
    <source>
        <strain evidence="3 4">MIZ03</strain>
    </source>
</reference>
<proteinExistence type="predicted"/>
<evidence type="ECO:0000313" key="3">
    <source>
        <dbReference type="EMBL" id="BCO26277.1"/>
    </source>
</evidence>
<evidence type="ECO:0000313" key="4">
    <source>
        <dbReference type="Proteomes" id="UP000824366"/>
    </source>
</evidence>
<keyword evidence="1" id="KW-0732">Signal</keyword>
<protein>
    <recommendedName>
        <fullName evidence="2">Solute-binding protein family 3/N-terminal domain-containing protein</fullName>
    </recommendedName>
</protein>
<dbReference type="EMBL" id="AP024238">
    <property type="protein sequence ID" value="BCO26277.1"/>
    <property type="molecule type" value="Genomic_DNA"/>
</dbReference>
<dbReference type="SMART" id="SM00062">
    <property type="entry name" value="PBPb"/>
    <property type="match status" value="1"/>
</dbReference>
<dbReference type="PANTHER" id="PTHR35936">
    <property type="entry name" value="MEMBRANE-BOUND LYTIC MUREIN TRANSGLYCOSYLASE F"/>
    <property type="match status" value="1"/>
</dbReference>
<dbReference type="Proteomes" id="UP000824366">
    <property type="component" value="Chromosome"/>
</dbReference>
<dbReference type="Gene3D" id="3.40.190.10">
    <property type="entry name" value="Periplasmic binding protein-like II"/>
    <property type="match status" value="2"/>
</dbReference>